<reference evidence="3 5" key="1">
    <citation type="submission" date="2015-11" db="EMBL/GenBank/DDBJ databases">
        <title>Genomic analysis of 38 Legionella species identifies large and diverse effector repertoires.</title>
        <authorList>
            <person name="Burstein D."/>
            <person name="Amaro F."/>
            <person name="Zusman T."/>
            <person name="Lifshitz Z."/>
            <person name="Cohen O."/>
            <person name="Gilbert J.A."/>
            <person name="Pupko T."/>
            <person name="Shuman H.A."/>
            <person name="Segal G."/>
        </authorList>
    </citation>
    <scope>NUCLEOTIDE SEQUENCE [LARGE SCALE GENOMIC DNA]</scope>
    <source>
        <strain evidence="3 5">ATCC 43877</strain>
    </source>
</reference>
<dbReference type="AlphaFoldDB" id="A0A378JVM9"/>
<feature type="compositionally biased region" description="Basic and acidic residues" evidence="2">
    <location>
        <begin position="318"/>
        <end position="328"/>
    </location>
</feature>
<accession>A0A378JVM9</accession>
<evidence type="ECO:0000256" key="2">
    <source>
        <dbReference type="SAM" id="MobiDB-lite"/>
    </source>
</evidence>
<proteinExistence type="predicted"/>
<keyword evidence="1" id="KW-0175">Coiled coil</keyword>
<feature type="region of interest" description="Disordered" evidence="2">
    <location>
        <begin position="217"/>
        <end position="350"/>
    </location>
</feature>
<evidence type="ECO:0000313" key="5">
    <source>
        <dbReference type="Proteomes" id="UP000054985"/>
    </source>
</evidence>
<name>A0A378JVM9_9GAMM</name>
<evidence type="ECO:0000313" key="4">
    <source>
        <dbReference type="EMBL" id="STX61428.1"/>
    </source>
</evidence>
<feature type="compositionally biased region" description="Pro residues" evidence="2">
    <location>
        <begin position="286"/>
        <end position="301"/>
    </location>
</feature>
<dbReference type="Proteomes" id="UP000054985">
    <property type="component" value="Unassembled WGS sequence"/>
</dbReference>
<gene>
    <name evidence="3" type="ORF">Lmor_2128</name>
    <name evidence="4" type="ORF">NCTC12239_00343</name>
</gene>
<feature type="compositionally biased region" description="Low complexity" evidence="2">
    <location>
        <begin position="333"/>
        <end position="350"/>
    </location>
</feature>
<dbReference type="STRING" id="39962.Lmor_2128"/>
<dbReference type="OrthoDB" id="5647122at2"/>
<organism evidence="4 6">
    <name type="scientific">Legionella moravica</name>
    <dbReference type="NCBI Taxonomy" id="39962"/>
    <lineage>
        <taxon>Bacteria</taxon>
        <taxon>Pseudomonadati</taxon>
        <taxon>Pseudomonadota</taxon>
        <taxon>Gammaproteobacteria</taxon>
        <taxon>Legionellales</taxon>
        <taxon>Legionellaceae</taxon>
        <taxon>Legionella</taxon>
    </lineage>
</organism>
<evidence type="ECO:0000313" key="6">
    <source>
        <dbReference type="Proteomes" id="UP000254040"/>
    </source>
</evidence>
<feature type="coiled-coil region" evidence="1">
    <location>
        <begin position="152"/>
        <end position="179"/>
    </location>
</feature>
<evidence type="ECO:0000256" key="1">
    <source>
        <dbReference type="SAM" id="Coils"/>
    </source>
</evidence>
<sequence length="350" mass="38360">MPLSKEFLQSFNKFVTHYKKTGASSMLGSLGWQKEQNHSGICGYFEEILMLVTSNQEAIHDASVIEYITIPINLSAKTNPYLLTCWNDCLIEYNSAVKVYTPISAMKGDTPLHIKIAPEGIASERLISDLSMALDSRQKAQEYSRIAHVSELELVKKQYEELKIKYDHIAAENRRLKEQVRNDQLFLSLQPQISSAQSQLASFADLLNTLHEIVGGRPGSSHAMTVAPDSISPKEPPIEESEIKGRFSPPSQIPTDISAPPSAESVQDTPSTPLVAEEHNSVSTPLVPPKAPPKAPPPPPSASNKPAEPGKVFNGEGFFKELKDELAKRNGQKSNTSSSTPSSISLEKKS</sequence>
<evidence type="ECO:0000313" key="3">
    <source>
        <dbReference type="EMBL" id="KTD32503.1"/>
    </source>
</evidence>
<dbReference type="EMBL" id="LNYN01000028">
    <property type="protein sequence ID" value="KTD32503.1"/>
    <property type="molecule type" value="Genomic_DNA"/>
</dbReference>
<protein>
    <submittedName>
        <fullName evidence="4">VipA</fullName>
    </submittedName>
</protein>
<dbReference type="RefSeq" id="WP_051190758.1">
    <property type="nucleotide sequence ID" value="NZ_CAAAJG010000047.1"/>
</dbReference>
<dbReference type="Proteomes" id="UP000254040">
    <property type="component" value="Unassembled WGS sequence"/>
</dbReference>
<dbReference type="EMBL" id="UGOG01000001">
    <property type="protein sequence ID" value="STX61428.1"/>
    <property type="molecule type" value="Genomic_DNA"/>
</dbReference>
<reference evidence="4 6" key="2">
    <citation type="submission" date="2018-06" db="EMBL/GenBank/DDBJ databases">
        <authorList>
            <consortium name="Pathogen Informatics"/>
            <person name="Doyle S."/>
        </authorList>
    </citation>
    <scope>NUCLEOTIDE SEQUENCE [LARGE SCALE GENOMIC DNA]</scope>
    <source>
        <strain evidence="4 6">NCTC12239</strain>
    </source>
</reference>
<keyword evidence="5" id="KW-1185">Reference proteome</keyword>